<evidence type="ECO:0000313" key="2">
    <source>
        <dbReference type="Proteomes" id="UP000042394"/>
    </source>
</evidence>
<proteinExistence type="predicted"/>
<evidence type="ECO:0000313" key="1">
    <source>
        <dbReference type="EMBL" id="CNT83751.1"/>
    </source>
</evidence>
<reference evidence="1 2" key="1">
    <citation type="submission" date="2015-03" db="EMBL/GenBank/DDBJ databases">
        <authorList>
            <consortium name="Pathogen Informatics"/>
        </authorList>
    </citation>
    <scope>NUCLEOTIDE SEQUENCE [LARGE SCALE GENOMIC DNA]</scope>
    <source>
        <strain evidence="1 2">D4891</strain>
    </source>
</reference>
<name>A0A655BXN4_SALET</name>
<protein>
    <submittedName>
        <fullName evidence="1">Uncharacterized protein</fullName>
    </submittedName>
</protein>
<organism evidence="1 2">
    <name type="scientific">Salmonella enterica subsp. enterica serovar Bovismorbificans</name>
    <dbReference type="NCBI Taxonomy" id="58097"/>
    <lineage>
        <taxon>Bacteria</taxon>
        <taxon>Pseudomonadati</taxon>
        <taxon>Pseudomonadota</taxon>
        <taxon>Gammaproteobacteria</taxon>
        <taxon>Enterobacterales</taxon>
        <taxon>Enterobacteriaceae</taxon>
        <taxon>Salmonella</taxon>
    </lineage>
</organism>
<gene>
    <name evidence="1" type="ORF">ERS008207_01120</name>
</gene>
<dbReference type="Proteomes" id="UP000042394">
    <property type="component" value="Unassembled WGS sequence"/>
</dbReference>
<accession>A0A655BXN4</accession>
<dbReference type="AlphaFoldDB" id="A0A655BXN4"/>
<dbReference type="EMBL" id="CQPD01000008">
    <property type="protein sequence ID" value="CNT83751.1"/>
    <property type="molecule type" value="Genomic_DNA"/>
</dbReference>
<sequence>MGTLSEDKTVDIPGEHRLQALLLHFGLIAVVRQHGLITMRVGDGLNAA</sequence>